<evidence type="ECO:0000313" key="2">
    <source>
        <dbReference type="Proteomes" id="UP000070258"/>
    </source>
</evidence>
<comment type="caution">
    <text evidence="1">The sequence shown here is derived from an EMBL/GenBank/DDBJ whole genome shotgun (WGS) entry which is preliminary data.</text>
</comment>
<accession>A0A137ZZY7</accession>
<dbReference type="AlphaFoldDB" id="A0A137ZZY7"/>
<gene>
    <name evidence="1" type="ORF">AXK60_18325</name>
</gene>
<organism evidence="1 2">
    <name type="scientific">Tsukamurella pseudospumae</name>
    <dbReference type="NCBI Taxonomy" id="239498"/>
    <lineage>
        <taxon>Bacteria</taxon>
        <taxon>Bacillati</taxon>
        <taxon>Actinomycetota</taxon>
        <taxon>Actinomycetes</taxon>
        <taxon>Mycobacteriales</taxon>
        <taxon>Tsukamurellaceae</taxon>
        <taxon>Tsukamurella</taxon>
    </lineage>
</organism>
<name>A0A137ZZY7_9ACTN</name>
<dbReference type="RefSeq" id="WP_068574832.1">
    <property type="nucleotide sequence ID" value="NZ_LSRF01000058.1"/>
</dbReference>
<protein>
    <submittedName>
        <fullName evidence="1">Uncharacterized protein</fullName>
    </submittedName>
</protein>
<reference evidence="2" key="1">
    <citation type="submission" date="2016-02" db="EMBL/GenBank/DDBJ databases">
        <authorList>
            <person name="Wen L."/>
            <person name="He K."/>
            <person name="Yang H."/>
        </authorList>
    </citation>
    <scope>NUCLEOTIDE SEQUENCE [LARGE SCALE GENOMIC DNA]</scope>
    <source>
        <strain evidence="2">JCM 15929</strain>
    </source>
</reference>
<proteinExistence type="predicted"/>
<evidence type="ECO:0000313" key="1">
    <source>
        <dbReference type="EMBL" id="KXP03750.1"/>
    </source>
</evidence>
<sequence length="116" mass="12622">MDHTRAEKDIRVVAPAGKGRYRAVNAKVVRSTPLAGHRYRLHLSNGKDVVATRSSGGRYVLVKKPALKSFAKTSLRIPATSAVTEPGERPMSAATRDKLVAILEMDNTGLSRRGVR</sequence>
<dbReference type="Proteomes" id="UP000070258">
    <property type="component" value="Unassembled WGS sequence"/>
</dbReference>
<dbReference type="EMBL" id="LSRF01000058">
    <property type="protein sequence ID" value="KXP03750.1"/>
    <property type="molecule type" value="Genomic_DNA"/>
</dbReference>